<dbReference type="RefSeq" id="WP_344546440.1">
    <property type="nucleotide sequence ID" value="NZ_BAAATD010000010.1"/>
</dbReference>
<evidence type="ECO:0000256" key="1">
    <source>
        <dbReference type="ARBA" id="ARBA00022598"/>
    </source>
</evidence>
<sequence length="452" mass="51940">MDRRIFGLENEYGVTCTFRGQRRLSPDEVARYLFRRVVSWGRSSNVFLRNGARLYLDVGSHPEYATPECDSVIDLVTHDKAGERILEGLLVDAERRLREEGIAGDIYLFKNNTDSAGNSYGCHENYCVGRHGEFGRLADALIPYLVTRQIICGAGKVLQTPRGAVYCVSQRAEHIWEGVSSATTRSRPIINTRDEPHGDAERFRRLHVIVGDSNMSETTMLLKVGATDLVLRMIEAGVVLRDLTLENPIRAIREVSHDMTGRRKVRLANGREASSLEIQKEYFGKAKDFIDRRGGDEVAMRVLDLWERTLRAVETGDLDLVSREIDWVTKYQLIERYRRKYDLPLSSPRVAQLDLAYHDVHRERGLYYLLEKRGSVERVAKDLEIFEAKSVPPQTTRARLRGEFIRKAQEKRRDFTVDWVHLKLNDQAQRTVLCKDPFRSVDERVDKLIASM</sequence>
<protein>
    <recommendedName>
        <fullName evidence="7 8">Pup--protein ligase</fullName>
        <ecNumber evidence="7 8">6.3.1.19</ecNumber>
    </recommendedName>
    <alternativeName>
        <fullName evidence="7">Proteasome accessory factor A</fullName>
    </alternativeName>
    <alternativeName>
        <fullName evidence="7">Pup-conjugating enzyme</fullName>
    </alternativeName>
</protein>
<dbReference type="Pfam" id="PF03136">
    <property type="entry name" value="Pup_ligase"/>
    <property type="match status" value="1"/>
</dbReference>
<evidence type="ECO:0000256" key="3">
    <source>
        <dbReference type="ARBA" id="ARBA00022741"/>
    </source>
</evidence>
<dbReference type="InterPro" id="IPR004347">
    <property type="entry name" value="Pup_ligase/deamidase"/>
</dbReference>
<comment type="pathway">
    <text evidence="7">Protein modification; protein pupylation.</text>
</comment>
<evidence type="ECO:0000256" key="8">
    <source>
        <dbReference type="NCBIfam" id="TIGR03686"/>
    </source>
</evidence>
<dbReference type="EMBL" id="BAAATD010000010">
    <property type="protein sequence ID" value="GAA2621362.1"/>
    <property type="molecule type" value="Genomic_DNA"/>
</dbReference>
<dbReference type="InterPro" id="IPR022279">
    <property type="entry name" value="Pup_ligase"/>
</dbReference>
<comment type="caution">
    <text evidence="9">The sequence shown here is derived from an EMBL/GenBank/DDBJ whole genome shotgun (WGS) entry which is preliminary data.</text>
</comment>
<dbReference type="HAMAP" id="MF_02111">
    <property type="entry name" value="Pup_ligase"/>
    <property type="match status" value="1"/>
</dbReference>
<evidence type="ECO:0000256" key="6">
    <source>
        <dbReference type="ARBA" id="ARBA00022842"/>
    </source>
</evidence>
<gene>
    <name evidence="9" type="primary">pafA_2</name>
    <name evidence="7" type="synonym">pafA</name>
    <name evidence="9" type="ORF">GCM10010411_66560</name>
</gene>
<dbReference type="Proteomes" id="UP001501509">
    <property type="component" value="Unassembled WGS sequence"/>
</dbReference>
<comment type="similarity">
    <text evidence="7">Belongs to the Pup ligase/Pup deamidase family. Pup-conjugating enzyme subfamily.</text>
</comment>
<dbReference type="EC" id="6.3.1.19" evidence="7 8"/>
<keyword evidence="2 7" id="KW-0479">Metal-binding</keyword>
<comment type="miscellaneous">
    <text evidence="7">The reaction mechanism probably proceeds via the activation of Pup by phosphorylation of its C-terminal glutamate, which is then subject to nucleophilic attack by the substrate lysine, resulting in an isopeptide bond and the release of phosphate as a good leaving group.</text>
</comment>
<accession>A0ABN3QAR8</accession>
<reference evidence="9 10" key="1">
    <citation type="journal article" date="2019" name="Int. J. Syst. Evol. Microbiol.">
        <title>The Global Catalogue of Microorganisms (GCM) 10K type strain sequencing project: providing services to taxonomists for standard genome sequencing and annotation.</title>
        <authorList>
            <consortium name="The Broad Institute Genomics Platform"/>
            <consortium name="The Broad Institute Genome Sequencing Center for Infectious Disease"/>
            <person name="Wu L."/>
            <person name="Ma J."/>
        </authorList>
    </citation>
    <scope>NUCLEOTIDE SEQUENCE [LARGE SCALE GENOMIC DNA]</scope>
    <source>
        <strain evidence="9 10">JCM 6833</strain>
    </source>
</reference>
<keyword evidence="6 7" id="KW-0460">Magnesium</keyword>
<keyword evidence="5 7" id="KW-0067">ATP-binding</keyword>
<dbReference type="GO" id="GO:0016874">
    <property type="term" value="F:ligase activity"/>
    <property type="evidence" value="ECO:0007669"/>
    <property type="project" value="UniProtKB-KW"/>
</dbReference>
<evidence type="ECO:0000256" key="7">
    <source>
        <dbReference type="HAMAP-Rule" id="MF_02111"/>
    </source>
</evidence>
<dbReference type="PANTHER" id="PTHR42307:SF3">
    <property type="entry name" value="PUP--PROTEIN LIGASE"/>
    <property type="match status" value="1"/>
</dbReference>
<comment type="catalytic activity">
    <reaction evidence="7">
        <text>ATP + [prokaryotic ubiquitin-like protein]-L-glutamate + [protein]-L-lysine = ADP + phosphate + N(6)-([prokaryotic ubiquitin-like protein]-gamma-L-glutamyl)-[protein]-L-lysine.</text>
        <dbReference type="EC" id="6.3.1.19"/>
    </reaction>
</comment>
<keyword evidence="1 7" id="KW-0436">Ligase</keyword>
<feature type="active site" description="Proton acceptor" evidence="7">
    <location>
        <position position="57"/>
    </location>
</feature>
<evidence type="ECO:0000256" key="5">
    <source>
        <dbReference type="ARBA" id="ARBA00022840"/>
    </source>
</evidence>
<feature type="binding site" evidence="7">
    <location>
        <position position="9"/>
    </location>
    <ligand>
        <name>Mg(2+)</name>
        <dbReference type="ChEBI" id="CHEBI:18420"/>
    </ligand>
</feature>
<proteinExistence type="inferred from homology"/>
<dbReference type="PIRSF" id="PIRSF018077">
    <property type="entry name" value="UCP018077"/>
    <property type="match status" value="1"/>
</dbReference>
<feature type="binding site" evidence="7">
    <location>
        <position position="66"/>
    </location>
    <ligand>
        <name>ATP</name>
        <dbReference type="ChEBI" id="CHEBI:30616"/>
    </ligand>
</feature>
<feature type="binding site" evidence="7">
    <location>
        <position position="53"/>
    </location>
    <ligand>
        <name>ATP</name>
        <dbReference type="ChEBI" id="CHEBI:30616"/>
    </ligand>
</feature>
<keyword evidence="4 7" id="KW-0833">Ubl conjugation pathway</keyword>
<comment type="function">
    <text evidence="7">Catalyzes the covalent attachment of the prokaryotic ubiquitin-like protein modifier Pup to the proteasomal substrate proteins, thereby targeting them for proteasomal degradation. This tagging system is termed pupylation. The ligation reaction involves the side-chain carboxylate of the C-terminal glutamate of Pup and the side-chain amino group of a substrate lysine.</text>
</comment>
<evidence type="ECO:0000313" key="9">
    <source>
        <dbReference type="EMBL" id="GAA2621362.1"/>
    </source>
</evidence>
<dbReference type="NCBIfam" id="TIGR03686">
    <property type="entry name" value="pupylate_PafA"/>
    <property type="match status" value="1"/>
</dbReference>
<evidence type="ECO:0000256" key="4">
    <source>
        <dbReference type="ARBA" id="ARBA00022786"/>
    </source>
</evidence>
<evidence type="ECO:0000313" key="10">
    <source>
        <dbReference type="Proteomes" id="UP001501509"/>
    </source>
</evidence>
<feature type="binding site" evidence="7">
    <location>
        <position position="63"/>
    </location>
    <ligand>
        <name>Mg(2+)</name>
        <dbReference type="ChEBI" id="CHEBI:18420"/>
    </ligand>
</feature>
<keyword evidence="3 7" id="KW-0547">Nucleotide-binding</keyword>
<dbReference type="PANTHER" id="PTHR42307">
    <property type="entry name" value="PUP DEAMIDASE/DEPUPYLASE"/>
    <property type="match status" value="1"/>
</dbReference>
<organism evidence="9 10">
    <name type="scientific">Actinomadura fulvescens</name>
    <dbReference type="NCBI Taxonomy" id="46160"/>
    <lineage>
        <taxon>Bacteria</taxon>
        <taxon>Bacillati</taxon>
        <taxon>Actinomycetota</taxon>
        <taxon>Actinomycetes</taxon>
        <taxon>Streptosporangiales</taxon>
        <taxon>Thermomonosporaceae</taxon>
        <taxon>Actinomadura</taxon>
    </lineage>
</organism>
<keyword evidence="10" id="KW-1185">Reference proteome</keyword>
<evidence type="ECO:0000256" key="2">
    <source>
        <dbReference type="ARBA" id="ARBA00022723"/>
    </source>
</evidence>
<feature type="binding site" evidence="7">
    <location>
        <position position="419"/>
    </location>
    <ligand>
        <name>ATP</name>
        <dbReference type="ChEBI" id="CHEBI:30616"/>
    </ligand>
</feature>
<name>A0ABN3QAR8_9ACTN</name>
<comment type="pathway">
    <text evidence="7">Protein degradation; proteasomal Pup-dependent pathway.</text>
</comment>
<feature type="binding site" evidence="7">
    <location>
        <position position="55"/>
    </location>
    <ligand>
        <name>Mg(2+)</name>
        <dbReference type="ChEBI" id="CHEBI:18420"/>
    </ligand>
</feature>